<evidence type="ECO:0000313" key="4">
    <source>
        <dbReference type="EMBL" id="VVT55801.1"/>
    </source>
</evidence>
<evidence type="ECO:0000259" key="2">
    <source>
        <dbReference type="Pfam" id="PF20776"/>
    </source>
</evidence>
<feature type="region of interest" description="Disordered" evidence="1">
    <location>
        <begin position="24"/>
        <end position="51"/>
    </location>
</feature>
<dbReference type="GeneID" id="43583560"/>
<organism evidence="4 5">
    <name type="scientific">Magnusiomyces paraingens</name>
    <dbReference type="NCBI Taxonomy" id="2606893"/>
    <lineage>
        <taxon>Eukaryota</taxon>
        <taxon>Fungi</taxon>
        <taxon>Dikarya</taxon>
        <taxon>Ascomycota</taxon>
        <taxon>Saccharomycotina</taxon>
        <taxon>Dipodascomycetes</taxon>
        <taxon>Dipodascales</taxon>
        <taxon>Dipodascaceae</taxon>
        <taxon>Magnusiomyces</taxon>
    </lineage>
</organism>
<dbReference type="Pfam" id="PF20776">
    <property type="entry name" value="SLS1_N"/>
    <property type="match status" value="1"/>
</dbReference>
<sequence>MLTARASLACSRFRFGPMMARRWASSSDSTSDSPTAQPTSQSDSPHGVKLPPRAQKLVILNARSARILPRPRPMVRKGGKDDINMDQLDAQLKKLLKFKRDVPYEVILQSITQLRPSTQLVSRKRYEQLYNDIIRAYTVPQLRDFVKQNDAQAPCSTWRKTILSRYILDRLWGLKPSMEIDESSDVIVENSMDLSLRDIFLIVARNGQLARSWTKSGAKIVVLPDHQQIVIRSTKDTFKWIQVSMMNALSNVVTKEFDLTPFTSIINIDELPLETIQRLSDTYIDRQGTRLVASALGRKFLNRAERFIWGSVGYSPRLVESYLHDTNEVNTKRGVLTQIINDDALGWIDRDKEWARWKLAKSKVRKSEVAKESVDIVNVFDELATKTWENEKDTTVKDAEASLAALNLELLQVKPTKQSLEVLKEDFATTITDSILKTFKSVKFSGLDTEAPPHVTVAATFGNILHQASDKSSLLKEFSSESKSVPKTTFLTDVANVLDQCRKLPQFKYETEEAEEYEGLLDEDMLGNPSEGISLAKPTDPSPTIRTLLDESKTPSEHLTELFEATAERESEITDEHSYYVQMKFLPSPFLHDGTSTAADNIVSAAQFKEFPPMEMWLEIDEDERAVNESVNVVFVLKEANTYVSLAHLNTDVKFSAAKTEFVLDPGSVYDAEGSDSLSELKKQRLTNVREYLGKSRLDFSGLVNISAPNQLYLAMSVPDSKTGEHKIVSVPYMYHSMVYRKQTDLKYKGHILQLATVEGGVVSGRRTEANLVLDLAEAQVFEGTEKEDEENYKMLRTFVEASMEFVRQLEVPSRGGRVFI</sequence>
<evidence type="ECO:0000259" key="3">
    <source>
        <dbReference type="Pfam" id="PF20778"/>
    </source>
</evidence>
<dbReference type="EMBL" id="CABVLU010000003">
    <property type="protein sequence ID" value="VVT55801.1"/>
    <property type="molecule type" value="Genomic_DNA"/>
</dbReference>
<name>A0A5E8BXG7_9ASCO</name>
<dbReference type="AlphaFoldDB" id="A0A5E8BXG7"/>
<accession>A0A5E8BXG7</accession>
<protein>
    <submittedName>
        <fullName evidence="4">Uncharacterized protein</fullName>
    </submittedName>
</protein>
<dbReference type="OrthoDB" id="5392646at2759"/>
<evidence type="ECO:0000256" key="1">
    <source>
        <dbReference type="SAM" id="MobiDB-lite"/>
    </source>
</evidence>
<evidence type="ECO:0000313" key="5">
    <source>
        <dbReference type="Proteomes" id="UP000398389"/>
    </source>
</evidence>
<dbReference type="RefSeq" id="XP_031855351.1">
    <property type="nucleotide sequence ID" value="XM_031999460.1"/>
</dbReference>
<keyword evidence="5" id="KW-1185">Reference proteome</keyword>
<dbReference type="InterPro" id="IPR048401">
    <property type="entry name" value="SLS1_C"/>
</dbReference>
<dbReference type="InterPro" id="IPR048400">
    <property type="entry name" value="SLS1_N"/>
</dbReference>
<proteinExistence type="predicted"/>
<feature type="domain" description="SLS1 N-terminal" evidence="2">
    <location>
        <begin position="102"/>
        <end position="175"/>
    </location>
</feature>
<dbReference type="Proteomes" id="UP000398389">
    <property type="component" value="Unassembled WGS sequence"/>
</dbReference>
<feature type="compositionally biased region" description="Low complexity" evidence="1">
    <location>
        <begin position="24"/>
        <end position="42"/>
    </location>
</feature>
<gene>
    <name evidence="4" type="ORF">SAPINGB_P004745</name>
</gene>
<dbReference type="Pfam" id="PF20778">
    <property type="entry name" value="SLS1_C"/>
    <property type="match status" value="1"/>
</dbReference>
<reference evidence="4 5" key="1">
    <citation type="submission" date="2019-09" db="EMBL/GenBank/DDBJ databases">
        <authorList>
            <person name="Brejova B."/>
        </authorList>
    </citation>
    <scope>NUCLEOTIDE SEQUENCE [LARGE SCALE GENOMIC DNA]</scope>
</reference>
<feature type="domain" description="SLS1 C-terminal" evidence="3">
    <location>
        <begin position="344"/>
        <end position="805"/>
    </location>
</feature>